<organism evidence="1 2">
    <name type="scientific">Panagrolaimus davidi</name>
    <dbReference type="NCBI Taxonomy" id="227884"/>
    <lineage>
        <taxon>Eukaryota</taxon>
        <taxon>Metazoa</taxon>
        <taxon>Ecdysozoa</taxon>
        <taxon>Nematoda</taxon>
        <taxon>Chromadorea</taxon>
        <taxon>Rhabditida</taxon>
        <taxon>Tylenchina</taxon>
        <taxon>Panagrolaimomorpha</taxon>
        <taxon>Panagrolaimoidea</taxon>
        <taxon>Panagrolaimidae</taxon>
        <taxon>Panagrolaimus</taxon>
    </lineage>
</organism>
<evidence type="ECO:0000313" key="2">
    <source>
        <dbReference type="WBParaSite" id="PDA_v2.g23068.t1"/>
    </source>
</evidence>
<name>A0A914PW98_9BILA</name>
<reference evidence="2" key="1">
    <citation type="submission" date="2022-11" db="UniProtKB">
        <authorList>
            <consortium name="WormBaseParasite"/>
        </authorList>
    </citation>
    <scope>IDENTIFICATION</scope>
</reference>
<protein>
    <submittedName>
        <fullName evidence="2">Uncharacterized protein</fullName>
    </submittedName>
</protein>
<dbReference type="WBParaSite" id="PDA_v2.g23068.t1">
    <property type="protein sequence ID" value="PDA_v2.g23068.t1"/>
    <property type="gene ID" value="PDA_v2.g23068"/>
</dbReference>
<proteinExistence type="predicted"/>
<accession>A0A914PW98</accession>
<keyword evidence="1" id="KW-1185">Reference proteome</keyword>
<sequence>MFTTDSAVILSSFSHARLTKFAALIKKSNEIDVKEITVKIVKLGKPEILEAIQGMDCFIIVCREATEDLQRIKKDFEEPGRISGNIFTFEEIDKAIAESNTFGLSLCRRIGSN</sequence>
<evidence type="ECO:0000313" key="1">
    <source>
        <dbReference type="Proteomes" id="UP000887578"/>
    </source>
</evidence>
<dbReference type="Proteomes" id="UP000887578">
    <property type="component" value="Unplaced"/>
</dbReference>
<dbReference type="AlphaFoldDB" id="A0A914PW98"/>